<feature type="transmembrane region" description="Helical" evidence="1">
    <location>
        <begin position="82"/>
        <end position="103"/>
    </location>
</feature>
<dbReference type="InterPro" id="IPR022559">
    <property type="entry name" value="SUP-1-like"/>
</dbReference>
<name>A0A1I7YVE7_9BILA</name>
<reference evidence="4" key="1">
    <citation type="submission" date="2016-11" db="UniProtKB">
        <authorList>
            <consortium name="WormBaseParasite"/>
        </authorList>
    </citation>
    <scope>IDENTIFICATION</scope>
</reference>
<evidence type="ECO:0000256" key="2">
    <source>
        <dbReference type="SAM" id="SignalP"/>
    </source>
</evidence>
<feature type="chain" id="PRO_5009312634" evidence="2">
    <location>
        <begin position="23"/>
        <end position="110"/>
    </location>
</feature>
<sequence>MRSVTVVALIATLAFFTAPVAAESLGDILKNLDVFTIRTSSWTCLASPFGRCPDHNAFVYYSCCVGPKSVVPDECCFHFQDWVLATFALLFVLIVAGIIVNLLRCLCCSR</sequence>
<dbReference type="Proteomes" id="UP000095287">
    <property type="component" value="Unplaced"/>
</dbReference>
<protein>
    <submittedName>
        <fullName evidence="4">Uncharacterized protein</fullName>
    </submittedName>
</protein>
<keyword evidence="2" id="KW-0732">Signal</keyword>
<dbReference type="AlphaFoldDB" id="A0A1I7YVE7"/>
<keyword evidence="3" id="KW-1185">Reference proteome</keyword>
<keyword evidence="1" id="KW-1133">Transmembrane helix</keyword>
<evidence type="ECO:0000256" key="1">
    <source>
        <dbReference type="SAM" id="Phobius"/>
    </source>
</evidence>
<keyword evidence="1" id="KW-0472">Membrane</keyword>
<proteinExistence type="predicted"/>
<dbReference type="PANTHER" id="PTHR34149">
    <property type="entry name" value="PROTEIN CBG11905-RELATED"/>
    <property type="match status" value="1"/>
</dbReference>
<evidence type="ECO:0000313" key="3">
    <source>
        <dbReference type="Proteomes" id="UP000095287"/>
    </source>
</evidence>
<feature type="signal peptide" evidence="2">
    <location>
        <begin position="1"/>
        <end position="22"/>
    </location>
</feature>
<keyword evidence="1" id="KW-0812">Transmembrane</keyword>
<evidence type="ECO:0000313" key="4">
    <source>
        <dbReference type="WBParaSite" id="L893_g20233.t1"/>
    </source>
</evidence>
<organism evidence="3 4">
    <name type="scientific">Steinernema glaseri</name>
    <dbReference type="NCBI Taxonomy" id="37863"/>
    <lineage>
        <taxon>Eukaryota</taxon>
        <taxon>Metazoa</taxon>
        <taxon>Ecdysozoa</taxon>
        <taxon>Nematoda</taxon>
        <taxon>Chromadorea</taxon>
        <taxon>Rhabditida</taxon>
        <taxon>Tylenchina</taxon>
        <taxon>Panagrolaimomorpha</taxon>
        <taxon>Strongyloidoidea</taxon>
        <taxon>Steinernematidae</taxon>
        <taxon>Steinernema</taxon>
    </lineage>
</organism>
<dbReference type="Pfam" id="PF10853">
    <property type="entry name" value="DUF2650"/>
    <property type="match status" value="1"/>
</dbReference>
<dbReference type="PANTHER" id="PTHR34149:SF2">
    <property type="entry name" value="PROTEIN CBG11905"/>
    <property type="match status" value="1"/>
</dbReference>
<dbReference type="WBParaSite" id="L893_g20233.t1">
    <property type="protein sequence ID" value="L893_g20233.t1"/>
    <property type="gene ID" value="L893_g20233"/>
</dbReference>
<accession>A0A1I7YVE7</accession>